<dbReference type="GO" id="GO:0004497">
    <property type="term" value="F:monooxygenase activity"/>
    <property type="evidence" value="ECO:0007669"/>
    <property type="project" value="UniProtKB-KW"/>
</dbReference>
<keyword evidence="3" id="KW-1185">Reference proteome</keyword>
<name>A0ABR9JNN2_9ACTN</name>
<reference evidence="2 3" key="1">
    <citation type="submission" date="2020-10" db="EMBL/GenBank/DDBJ databases">
        <title>Sequencing the genomes of 1000 actinobacteria strains.</title>
        <authorList>
            <person name="Klenk H.-P."/>
        </authorList>
    </citation>
    <scope>NUCLEOTIDE SEQUENCE [LARGE SCALE GENOMIC DNA]</scope>
    <source>
        <strain evidence="2 3">DSM 46744</strain>
    </source>
</reference>
<dbReference type="InterPro" id="IPR011008">
    <property type="entry name" value="Dimeric_a/b-barrel"/>
</dbReference>
<feature type="domain" description="ABM" evidence="1">
    <location>
        <begin position="6"/>
        <end position="92"/>
    </location>
</feature>
<sequence>MSTTPISLYGFLRPKPERADEVRRLLSSLVEPTRREEGNLQYHLHEHDDGRLFLYEVWRSQEDLDRHNRIPPLREFLANIGDYLAEPVDGHFDTMISPYPA</sequence>
<dbReference type="PANTHER" id="PTHR33336">
    <property type="entry name" value="QUINOL MONOOXYGENASE YGIN-RELATED"/>
    <property type="match status" value="1"/>
</dbReference>
<organism evidence="2 3">
    <name type="scientific">Actinomadura algeriensis</name>
    <dbReference type="NCBI Taxonomy" id="1679523"/>
    <lineage>
        <taxon>Bacteria</taxon>
        <taxon>Bacillati</taxon>
        <taxon>Actinomycetota</taxon>
        <taxon>Actinomycetes</taxon>
        <taxon>Streptosporangiales</taxon>
        <taxon>Thermomonosporaceae</taxon>
        <taxon>Actinomadura</taxon>
    </lineage>
</organism>
<evidence type="ECO:0000259" key="1">
    <source>
        <dbReference type="PROSITE" id="PS51725"/>
    </source>
</evidence>
<proteinExistence type="predicted"/>
<dbReference type="InterPro" id="IPR050744">
    <property type="entry name" value="AI-2_Isomerase_LsrG"/>
</dbReference>
<gene>
    <name evidence="2" type="ORF">H4W34_002007</name>
</gene>
<dbReference type="Proteomes" id="UP000627838">
    <property type="component" value="Unassembled WGS sequence"/>
</dbReference>
<evidence type="ECO:0000313" key="2">
    <source>
        <dbReference type="EMBL" id="MBE1532174.1"/>
    </source>
</evidence>
<dbReference type="InterPro" id="IPR007138">
    <property type="entry name" value="ABM_dom"/>
</dbReference>
<dbReference type="PROSITE" id="PS51725">
    <property type="entry name" value="ABM"/>
    <property type="match status" value="1"/>
</dbReference>
<dbReference type="EMBL" id="JADBDZ010000001">
    <property type="protein sequence ID" value="MBE1532174.1"/>
    <property type="molecule type" value="Genomic_DNA"/>
</dbReference>
<dbReference type="RefSeq" id="WP_225961094.1">
    <property type="nucleotide sequence ID" value="NZ_JADBDZ010000001.1"/>
</dbReference>
<evidence type="ECO:0000313" key="3">
    <source>
        <dbReference type="Proteomes" id="UP000627838"/>
    </source>
</evidence>
<comment type="caution">
    <text evidence="2">The sequence shown here is derived from an EMBL/GenBank/DDBJ whole genome shotgun (WGS) entry which is preliminary data.</text>
</comment>
<dbReference type="Gene3D" id="3.30.70.100">
    <property type="match status" value="1"/>
</dbReference>
<keyword evidence="2" id="KW-0503">Monooxygenase</keyword>
<keyword evidence="2" id="KW-0560">Oxidoreductase</keyword>
<accession>A0ABR9JNN2</accession>
<protein>
    <submittedName>
        <fullName evidence="2">Quinol monooxygenase YgiN</fullName>
    </submittedName>
</protein>
<dbReference type="SUPFAM" id="SSF54909">
    <property type="entry name" value="Dimeric alpha+beta barrel"/>
    <property type="match status" value="1"/>
</dbReference>
<dbReference type="Pfam" id="PF03992">
    <property type="entry name" value="ABM"/>
    <property type="match status" value="1"/>
</dbReference>
<dbReference type="PANTHER" id="PTHR33336:SF3">
    <property type="entry name" value="ABM DOMAIN-CONTAINING PROTEIN"/>
    <property type="match status" value="1"/>
</dbReference>